<feature type="region of interest" description="Disordered" evidence="4">
    <location>
        <begin position="841"/>
        <end position="906"/>
    </location>
</feature>
<dbReference type="PROSITE" id="PS50235">
    <property type="entry name" value="USP_3"/>
    <property type="match status" value="1"/>
</dbReference>
<feature type="compositionally biased region" description="Basic residues" evidence="4">
    <location>
        <begin position="671"/>
        <end position="691"/>
    </location>
</feature>
<dbReference type="GO" id="GO:0016787">
    <property type="term" value="F:hydrolase activity"/>
    <property type="evidence" value="ECO:0007669"/>
    <property type="project" value="UniProtKB-KW"/>
</dbReference>
<feature type="coiled-coil region" evidence="3">
    <location>
        <begin position="908"/>
        <end position="966"/>
    </location>
</feature>
<dbReference type="PANTHER" id="PTHR22975">
    <property type="entry name" value="UBIQUITIN SPECIFIC PROTEINASE"/>
    <property type="match status" value="1"/>
</dbReference>
<dbReference type="CDD" id="cd02257">
    <property type="entry name" value="Peptidase_C19"/>
    <property type="match status" value="1"/>
</dbReference>
<feature type="region of interest" description="Disordered" evidence="4">
    <location>
        <begin position="534"/>
        <end position="563"/>
    </location>
</feature>
<dbReference type="EMBL" id="UFQT01001082">
    <property type="protein sequence ID" value="SSX28797.1"/>
    <property type="molecule type" value="Genomic_DNA"/>
</dbReference>
<dbReference type="SUPFAM" id="SSF54001">
    <property type="entry name" value="Cysteine proteinases"/>
    <property type="match status" value="1"/>
</dbReference>
<evidence type="ECO:0000313" key="6">
    <source>
        <dbReference type="EMBL" id="SSX28797.1"/>
    </source>
</evidence>
<dbReference type="InterPro" id="IPR038765">
    <property type="entry name" value="Papain-like_cys_pep_sf"/>
</dbReference>
<keyword evidence="2" id="KW-0378">Hydrolase</keyword>
<organism evidence="6">
    <name type="scientific">Culicoides sonorensis</name>
    <name type="common">Biting midge</name>
    <dbReference type="NCBI Taxonomy" id="179676"/>
    <lineage>
        <taxon>Eukaryota</taxon>
        <taxon>Metazoa</taxon>
        <taxon>Ecdysozoa</taxon>
        <taxon>Arthropoda</taxon>
        <taxon>Hexapoda</taxon>
        <taxon>Insecta</taxon>
        <taxon>Pterygota</taxon>
        <taxon>Neoptera</taxon>
        <taxon>Endopterygota</taxon>
        <taxon>Diptera</taxon>
        <taxon>Nematocera</taxon>
        <taxon>Chironomoidea</taxon>
        <taxon>Ceratopogonidae</taxon>
        <taxon>Ceratopogoninae</taxon>
        <taxon>Culicoides</taxon>
        <taxon>Monoculicoides</taxon>
    </lineage>
</organism>
<feature type="compositionally biased region" description="Basic and acidic residues" evidence="4">
    <location>
        <begin position="656"/>
        <end position="670"/>
    </location>
</feature>
<dbReference type="Gene3D" id="3.90.70.10">
    <property type="entry name" value="Cysteine proteinases"/>
    <property type="match status" value="1"/>
</dbReference>
<feature type="compositionally biased region" description="Polar residues" evidence="4">
    <location>
        <begin position="844"/>
        <end position="859"/>
    </location>
</feature>
<name>A0A336MKB4_CULSO</name>
<feature type="domain" description="USP" evidence="5">
    <location>
        <begin position="1"/>
        <end position="172"/>
    </location>
</feature>
<dbReference type="InterPro" id="IPR028889">
    <property type="entry name" value="USP"/>
</dbReference>
<evidence type="ECO:0000256" key="4">
    <source>
        <dbReference type="SAM" id="MobiDB-lite"/>
    </source>
</evidence>
<keyword evidence="1" id="KW-0833">Ubl conjugation pathway</keyword>
<feature type="compositionally biased region" description="Low complexity" evidence="4">
    <location>
        <begin position="321"/>
        <end position="347"/>
    </location>
</feature>
<feature type="region of interest" description="Disordered" evidence="4">
    <location>
        <begin position="601"/>
        <end position="704"/>
    </location>
</feature>
<proteinExistence type="predicted"/>
<sequence length="1557" mass="172959">MVHYVSASALTSQCALAATNHKTMTFGQLLRCAANMGDIRDCPNACGAKIGICRALLNRPDVVSIGIVWDSERPSATQVHSVLKSVGTSLRLNDVFHQVSDQRWAQNNTHELVGVVSYYGKHYTTFFFHTKLRVWVYFDDANVKEVGPDWEGVVDKCSRGRYQPLLLLYALPQPPSPVIQSQYAQPEITQMPRRAITPSPEKPPMGSTRRAITPTPARALCDYQNLSVIQKNIFANDSSSNNNSENESYISRKTVENVLSAQQYQNLNIIQDKIFRGNNNSNNNPSNNVPLTDDKNGYISKKQLENILINNHKKSNMLHRSLSADSASQSGSGSPPSGTGSPPNGDGLCVPDHLNQPRRRDSGNWSGDRNSASSSSSTTLDNPYLYLMGKRNGSVPPSPTRNGQYCDAGYDSYSLSSTDSYPPKHLVNPHLAKIPESVCLSVDCEKLCMEADQLIEKSKVLEEAHDFETALVLCNAAASKARSAMDAPYSNPHTMTFARMKHNSCVMRARSLYRRIAIEKGGEMAKEVLNNVNGVRHARQNSKDKTSHSRQNSRELISNEKSPSKSIEIYATLPKKKAATTIKLVEADIIETETTKIEIQPQAPENIAKPVQRESRSLFGRSKDSKEKRSKSEDRNKVAKDFEQILANAKDTLKKHKEDKDEKKEKDKSNKKQHKIRRKLLMGGLIRRKNRSMPDLTEAADDQAAKPAAPVLPITSVDDSTLGLNMTNKDLNNGYLSEGHFEYSSSSSTNPNLERSKLMRKSFHGSGRTLTASNVCVKVPPPPPLRVNSSLTNGHDFSYQDQAPIQPYHAANISNLSTISSNTSMSEDSCQTIITCAVVHHEQSPPQKNNSTGPSSSSENTDEVDNAIRYGSHLELPPYPSPPTSTVHSRQASEDFPPPPPTLDLEPLNEQLNEIQSLQRESKQSISESQGNLKGTTSILAQLQQRQQMLTKLKQVQNENSNKDQNSSEIKYADSWLKELQNKQFSIKSKTNNGKPESPVLRNVRDLTSRFENTKLNGSVDSLNSNNRDSPKPNIARTGMSGLIEPPCTSMNGADEVDCVIRARASDSLPKPRFEISQKQIQEELREVEMLNQTIQQTLNGGLSEANKRVKKKSVSFCDQVILVATAEEDQEDDFIPNPILERVLKNANPNNNNVNKSHDEILPAPLPSDEKSISQTQSQKEIENNMPLYSVVNKPPKDQRQNIQNNSQLHQISPSPVQIPTVQGNGMMMNSNSPINSLNRQPMYQSPDMLPRIPNNLVTYNSYYSDSSLERRNNVPIMNDLPPAQVVPATPYMHVPINSIAAQQAQTNSLVRNTASGYPPAQSSAPAVQSANMLPNNIPNQYNPQRYMATPVQQAPPPSQGGMVYQKVPQPKQMNPNNGSYMPQSYNPMINQIPYQNQAHQAPSYQYPPYQRIPQNKMNHDSYTPASQINGPPIQQVQSKPAQKKVTFEPGTKGSDSDVDCVDGPMPQPISNPTNAQIPLTQQQQAIANRVFNGNPTIKQMSNNLNVNNINNNNQMNMTKPTNLCNLCRKKVVNAPAIYCVDCDFYMSRFQSQQTR</sequence>
<dbReference type="OMA" id="YMYSRGR"/>
<dbReference type="PANTHER" id="PTHR22975:SF9">
    <property type="entry name" value="ECHINUS SPLICE FORM 3"/>
    <property type="match status" value="1"/>
</dbReference>
<evidence type="ECO:0000259" key="5">
    <source>
        <dbReference type="PROSITE" id="PS50235"/>
    </source>
</evidence>
<evidence type="ECO:0000256" key="2">
    <source>
        <dbReference type="ARBA" id="ARBA00022801"/>
    </source>
</evidence>
<reference evidence="6" key="1">
    <citation type="submission" date="2018-07" db="EMBL/GenBank/DDBJ databases">
        <authorList>
            <person name="Quirk P.G."/>
            <person name="Krulwich T.A."/>
        </authorList>
    </citation>
    <scope>NUCLEOTIDE SEQUENCE</scope>
</reference>
<protein>
    <submittedName>
        <fullName evidence="6">CSON000494 protein</fullName>
    </submittedName>
</protein>
<dbReference type="InterPro" id="IPR052398">
    <property type="entry name" value="Ubiquitin_hydrolase_53/54"/>
</dbReference>
<evidence type="ECO:0000256" key="3">
    <source>
        <dbReference type="SAM" id="Coils"/>
    </source>
</evidence>
<gene>
    <name evidence="6" type="primary">CSON000494</name>
</gene>
<evidence type="ECO:0000256" key="1">
    <source>
        <dbReference type="ARBA" id="ARBA00022786"/>
    </source>
</evidence>
<keyword evidence="3" id="KW-0175">Coiled coil</keyword>
<feature type="compositionally biased region" description="Polar residues" evidence="4">
    <location>
        <begin position="554"/>
        <end position="563"/>
    </location>
</feature>
<feature type="compositionally biased region" description="Basic and acidic residues" evidence="4">
    <location>
        <begin position="611"/>
        <end position="643"/>
    </location>
</feature>
<feature type="region of interest" description="Disordered" evidence="4">
    <location>
        <begin position="1420"/>
        <end position="1441"/>
    </location>
</feature>
<dbReference type="VEuPathDB" id="VectorBase:CSON000494"/>
<accession>A0A336MKB4</accession>
<feature type="region of interest" description="Disordered" evidence="4">
    <location>
        <begin position="319"/>
        <end position="403"/>
    </location>
</feature>